<dbReference type="PANTHER" id="PTHR48022">
    <property type="entry name" value="PLASTIDIC GLUCOSE TRANSPORTER 4"/>
    <property type="match status" value="1"/>
</dbReference>
<gene>
    <name evidence="10" type="ORF">BGW36DRAFT_89214</name>
</gene>
<feature type="transmembrane region" description="Helical" evidence="8">
    <location>
        <begin position="357"/>
        <end position="374"/>
    </location>
</feature>
<sequence>MSEESHEKDFTKSDMKQDVNDHDVNEGMELSLEAKLANDEEHAMSTWEAIKTYPMAIMWASVFATSLIMVGYDSGILYTFYALPAFTKKYGTYYGADIGYEVSAKWQNVLGMGTPVGQFLGAFTASWPMERWGRKKVFACSLFFTTAFVFLQMFAQDIHTLAAGEFMAGILYGTYVVLAPTYASEVCPVALRGILNAGMNLAYVIGQFISSGVGDGVALWTTQWAYRVPFAIQWVWPPVLVVFLWFAPESPWWLVRQERYEEAENSLRRLVRSSANINIKAKLANMQATTKHEAEMEEDTSYIECFRNTNRIRTEVAMMVQVWQVITGISLIGYAVYFFELAGLPVSASFDMGVGNTAIGFVATCSSWFMMAYFGRRTLFMTGVGIMAITQIIIGILDCIPNYDSHPGLAWAQAGFLDLLTFVFQSTVGPINFVIFSEIGSTRLRSQTCALATSTGSIFQIVMTISVPYMLNASSANWRGKTGFFFGGLSLLATIWCWFRLPETKGRTYDEMDYMFESKVPIRQFKTYKVETIEGQNVKQTV</sequence>
<feature type="transmembrane region" description="Helical" evidence="8">
    <location>
        <begin position="409"/>
        <end position="436"/>
    </location>
</feature>
<dbReference type="PROSITE" id="PS50850">
    <property type="entry name" value="MFS"/>
    <property type="match status" value="1"/>
</dbReference>
<feature type="transmembrane region" description="Helical" evidence="8">
    <location>
        <begin position="189"/>
        <end position="210"/>
    </location>
</feature>
<dbReference type="PRINTS" id="PR00171">
    <property type="entry name" value="SUGRTRNSPORT"/>
</dbReference>
<dbReference type="InterPro" id="IPR036259">
    <property type="entry name" value="MFS_trans_sf"/>
</dbReference>
<feature type="transmembrane region" description="Helical" evidence="8">
    <location>
        <begin position="483"/>
        <end position="501"/>
    </location>
</feature>
<dbReference type="Proteomes" id="UP001201262">
    <property type="component" value="Unassembled WGS sequence"/>
</dbReference>
<evidence type="ECO:0000256" key="2">
    <source>
        <dbReference type="ARBA" id="ARBA00010992"/>
    </source>
</evidence>
<keyword evidence="3 7" id="KW-0813">Transport</keyword>
<evidence type="ECO:0000256" key="5">
    <source>
        <dbReference type="ARBA" id="ARBA00022989"/>
    </source>
</evidence>
<dbReference type="AlphaFoldDB" id="A0AAD4KZS7"/>
<feature type="transmembrane region" description="Helical" evidence="8">
    <location>
        <begin position="316"/>
        <end position="337"/>
    </location>
</feature>
<feature type="transmembrane region" description="Helical" evidence="8">
    <location>
        <begin position="230"/>
        <end position="247"/>
    </location>
</feature>
<feature type="domain" description="Major facilitator superfamily (MFS) profile" evidence="9">
    <location>
        <begin position="59"/>
        <end position="505"/>
    </location>
</feature>
<dbReference type="InterPro" id="IPR005829">
    <property type="entry name" value="Sugar_transporter_CS"/>
</dbReference>
<comment type="similarity">
    <text evidence="2 7">Belongs to the major facilitator superfamily. Sugar transporter (TC 2.A.1.1) family.</text>
</comment>
<organism evidence="10 11">
    <name type="scientific">Talaromyces proteolyticus</name>
    <dbReference type="NCBI Taxonomy" id="1131652"/>
    <lineage>
        <taxon>Eukaryota</taxon>
        <taxon>Fungi</taxon>
        <taxon>Dikarya</taxon>
        <taxon>Ascomycota</taxon>
        <taxon>Pezizomycotina</taxon>
        <taxon>Eurotiomycetes</taxon>
        <taxon>Eurotiomycetidae</taxon>
        <taxon>Eurotiales</taxon>
        <taxon>Trichocomaceae</taxon>
        <taxon>Talaromyces</taxon>
        <taxon>Talaromyces sect. Bacilispori</taxon>
    </lineage>
</organism>
<accession>A0AAD4KZS7</accession>
<evidence type="ECO:0000256" key="8">
    <source>
        <dbReference type="SAM" id="Phobius"/>
    </source>
</evidence>
<keyword evidence="5 8" id="KW-1133">Transmembrane helix</keyword>
<dbReference type="InterPro" id="IPR003663">
    <property type="entry name" value="Sugar/inositol_transpt"/>
</dbReference>
<dbReference type="FunFam" id="1.20.1250.20:FF:000078">
    <property type="entry name" value="MFS maltose transporter, putative"/>
    <property type="match status" value="1"/>
</dbReference>
<dbReference type="NCBIfam" id="TIGR00879">
    <property type="entry name" value="SP"/>
    <property type="match status" value="1"/>
</dbReference>
<keyword evidence="6 8" id="KW-0472">Membrane</keyword>
<evidence type="ECO:0000256" key="3">
    <source>
        <dbReference type="ARBA" id="ARBA00022448"/>
    </source>
</evidence>
<comment type="caution">
    <text evidence="10">The sequence shown here is derived from an EMBL/GenBank/DDBJ whole genome shotgun (WGS) entry which is preliminary data.</text>
</comment>
<evidence type="ECO:0000313" key="10">
    <source>
        <dbReference type="EMBL" id="KAH8703619.1"/>
    </source>
</evidence>
<feature type="transmembrane region" description="Helical" evidence="8">
    <location>
        <begin position="161"/>
        <end position="182"/>
    </location>
</feature>
<feature type="transmembrane region" description="Helical" evidence="8">
    <location>
        <begin position="137"/>
        <end position="155"/>
    </location>
</feature>
<dbReference type="InterPro" id="IPR020846">
    <property type="entry name" value="MFS_dom"/>
</dbReference>
<evidence type="ECO:0000256" key="4">
    <source>
        <dbReference type="ARBA" id="ARBA00022692"/>
    </source>
</evidence>
<reference evidence="10" key="1">
    <citation type="submission" date="2021-12" db="EMBL/GenBank/DDBJ databases">
        <title>Convergent genome expansion in fungi linked to evolution of root-endophyte symbiosis.</title>
        <authorList>
            <consortium name="DOE Joint Genome Institute"/>
            <person name="Ke Y.-H."/>
            <person name="Bonito G."/>
            <person name="Liao H.-L."/>
            <person name="Looney B."/>
            <person name="Rojas-Flechas A."/>
            <person name="Nash J."/>
            <person name="Hameed K."/>
            <person name="Schadt C."/>
            <person name="Martin F."/>
            <person name="Crous P.W."/>
            <person name="Miettinen O."/>
            <person name="Magnuson J.K."/>
            <person name="Labbe J."/>
            <person name="Jacobson D."/>
            <person name="Doktycz M.J."/>
            <person name="Veneault-Fourrey C."/>
            <person name="Kuo A."/>
            <person name="Mondo S."/>
            <person name="Calhoun S."/>
            <person name="Riley R."/>
            <person name="Ohm R."/>
            <person name="LaButti K."/>
            <person name="Andreopoulos B."/>
            <person name="Pangilinan J."/>
            <person name="Nolan M."/>
            <person name="Tritt A."/>
            <person name="Clum A."/>
            <person name="Lipzen A."/>
            <person name="Daum C."/>
            <person name="Barry K."/>
            <person name="Grigoriev I.V."/>
            <person name="Vilgalys R."/>
        </authorList>
    </citation>
    <scope>NUCLEOTIDE SEQUENCE</scope>
    <source>
        <strain evidence="10">PMI_201</strain>
    </source>
</reference>
<dbReference type="RefSeq" id="XP_046076637.1">
    <property type="nucleotide sequence ID" value="XM_046222677.1"/>
</dbReference>
<dbReference type="GeneID" id="70252963"/>
<evidence type="ECO:0000313" key="11">
    <source>
        <dbReference type="Proteomes" id="UP001201262"/>
    </source>
</evidence>
<dbReference type="PANTHER" id="PTHR48022:SF83">
    <property type="entry name" value="MAJOR FACILITATOR SUPERFAMILY (MFS) PROFILE DOMAIN-CONTAINING PROTEIN"/>
    <property type="match status" value="1"/>
</dbReference>
<dbReference type="PROSITE" id="PS00216">
    <property type="entry name" value="SUGAR_TRANSPORT_1"/>
    <property type="match status" value="1"/>
</dbReference>
<comment type="subcellular location">
    <subcellularLocation>
        <location evidence="1">Membrane</location>
        <topology evidence="1">Multi-pass membrane protein</topology>
    </subcellularLocation>
</comment>
<evidence type="ECO:0000256" key="1">
    <source>
        <dbReference type="ARBA" id="ARBA00004141"/>
    </source>
</evidence>
<keyword evidence="11" id="KW-1185">Reference proteome</keyword>
<protein>
    <submittedName>
        <fullName evidence="10">General substrate transporter</fullName>
    </submittedName>
</protein>
<evidence type="ECO:0000256" key="6">
    <source>
        <dbReference type="ARBA" id="ARBA00023136"/>
    </source>
</evidence>
<feature type="transmembrane region" description="Helical" evidence="8">
    <location>
        <begin position="448"/>
        <end position="471"/>
    </location>
</feature>
<dbReference type="InterPro" id="IPR005828">
    <property type="entry name" value="MFS_sugar_transport-like"/>
</dbReference>
<dbReference type="SUPFAM" id="SSF103473">
    <property type="entry name" value="MFS general substrate transporter"/>
    <property type="match status" value="1"/>
</dbReference>
<dbReference type="InterPro" id="IPR050360">
    <property type="entry name" value="MFS_Sugar_Transporters"/>
</dbReference>
<dbReference type="Pfam" id="PF00083">
    <property type="entry name" value="Sugar_tr"/>
    <property type="match status" value="1"/>
</dbReference>
<name>A0AAD4KZS7_9EURO</name>
<keyword evidence="4 8" id="KW-0812">Transmembrane</keyword>
<proteinExistence type="inferred from homology"/>
<evidence type="ECO:0000259" key="9">
    <source>
        <dbReference type="PROSITE" id="PS50850"/>
    </source>
</evidence>
<feature type="transmembrane region" description="Helical" evidence="8">
    <location>
        <begin position="56"/>
        <end position="81"/>
    </location>
</feature>
<dbReference type="PROSITE" id="PS00217">
    <property type="entry name" value="SUGAR_TRANSPORT_2"/>
    <property type="match status" value="1"/>
</dbReference>
<dbReference type="GO" id="GO:0005351">
    <property type="term" value="F:carbohydrate:proton symporter activity"/>
    <property type="evidence" value="ECO:0007669"/>
    <property type="project" value="TreeGrafter"/>
</dbReference>
<evidence type="ECO:0000256" key="7">
    <source>
        <dbReference type="RuleBase" id="RU003346"/>
    </source>
</evidence>
<dbReference type="Gene3D" id="1.20.1250.20">
    <property type="entry name" value="MFS general substrate transporter like domains"/>
    <property type="match status" value="1"/>
</dbReference>
<dbReference type="EMBL" id="JAJTJA010000002">
    <property type="protein sequence ID" value="KAH8703619.1"/>
    <property type="molecule type" value="Genomic_DNA"/>
</dbReference>
<dbReference type="GO" id="GO:0016020">
    <property type="term" value="C:membrane"/>
    <property type="evidence" value="ECO:0007669"/>
    <property type="project" value="UniProtKB-SubCell"/>
</dbReference>
<feature type="transmembrane region" description="Helical" evidence="8">
    <location>
        <begin position="379"/>
        <end position="397"/>
    </location>
</feature>